<keyword evidence="1 7" id="KW-0963">Cytoplasm</keyword>
<dbReference type="InterPro" id="IPR023165">
    <property type="entry name" value="rRNA_Ade_diMease-like_C"/>
</dbReference>
<evidence type="ECO:0000259" key="9">
    <source>
        <dbReference type="SMART" id="SM00650"/>
    </source>
</evidence>
<feature type="domain" description="Ribosomal RNA adenine methylase transferase N-terminal" evidence="9">
    <location>
        <begin position="19"/>
        <end position="185"/>
    </location>
</feature>
<comment type="function">
    <text evidence="7">Specifically dimethylates two adjacent adenosines (A1518 and A1519) in the loop of a conserved hairpin near the 3'-end of 16S rRNA in the 30S particle. May play a critical role in biogenesis of 30S subunits.</text>
</comment>
<dbReference type="Gene3D" id="3.40.50.150">
    <property type="entry name" value="Vaccinia Virus protein VP39"/>
    <property type="match status" value="1"/>
</dbReference>
<dbReference type="EC" id="2.1.1.182" evidence="7"/>
<gene>
    <name evidence="7 10" type="primary">rsmA</name>
    <name evidence="7" type="synonym">ksgA</name>
    <name evidence="10" type="ORF">Q2362_06920</name>
</gene>
<evidence type="ECO:0000256" key="8">
    <source>
        <dbReference type="PROSITE-ProRule" id="PRU01026"/>
    </source>
</evidence>
<dbReference type="Gene3D" id="1.10.8.100">
    <property type="entry name" value="Ribosomal RNA adenine dimethylase-like, domain 2"/>
    <property type="match status" value="1"/>
</dbReference>
<keyword evidence="11" id="KW-1185">Reference proteome</keyword>
<evidence type="ECO:0000256" key="7">
    <source>
        <dbReference type="HAMAP-Rule" id="MF_00607"/>
    </source>
</evidence>
<dbReference type="HAMAP" id="MF_00607">
    <property type="entry name" value="16SrRNA_methyltr_A"/>
    <property type="match status" value="1"/>
</dbReference>
<dbReference type="Pfam" id="PF00398">
    <property type="entry name" value="RrnaAD"/>
    <property type="match status" value="1"/>
</dbReference>
<dbReference type="CDD" id="cd02440">
    <property type="entry name" value="AdoMet_MTases"/>
    <property type="match status" value="1"/>
</dbReference>
<feature type="binding site" evidence="7 8">
    <location>
        <position position="103"/>
    </location>
    <ligand>
        <name>S-adenosyl-L-methionine</name>
        <dbReference type="ChEBI" id="CHEBI:59789"/>
    </ligand>
</feature>
<feature type="binding site" evidence="7 8">
    <location>
        <position position="14"/>
    </location>
    <ligand>
        <name>S-adenosyl-L-methionine</name>
        <dbReference type="ChEBI" id="CHEBI:59789"/>
    </ligand>
</feature>
<dbReference type="GO" id="GO:0052908">
    <property type="term" value="F:16S rRNA (adenine(1518)-N(6)/adenine(1519)-N(6))-dimethyltransferase activity"/>
    <property type="evidence" value="ECO:0007669"/>
    <property type="project" value="UniProtKB-EC"/>
</dbReference>
<evidence type="ECO:0000256" key="3">
    <source>
        <dbReference type="ARBA" id="ARBA00022603"/>
    </source>
</evidence>
<accession>A0ABT8TAR9</accession>
<reference evidence="10 11" key="1">
    <citation type="submission" date="2023-06" db="EMBL/GenBank/DDBJ databases">
        <title>Campylobacter magnum sp. nov., isolated from cecal contents of domestic pigs (Sus scrofa domesticus).</title>
        <authorList>
            <person name="Papic B."/>
            <person name="Gruntar I."/>
        </authorList>
    </citation>
    <scope>NUCLEOTIDE SEQUENCE [LARGE SCALE GENOMIC DNA]</scope>
    <source>
        <strain evidence="11">34484-21</strain>
    </source>
</reference>
<evidence type="ECO:0000313" key="10">
    <source>
        <dbReference type="EMBL" id="MDO2409828.1"/>
    </source>
</evidence>
<evidence type="ECO:0000256" key="5">
    <source>
        <dbReference type="ARBA" id="ARBA00022691"/>
    </source>
</evidence>
<feature type="binding site" evidence="7 8">
    <location>
        <position position="37"/>
    </location>
    <ligand>
        <name>S-adenosyl-L-methionine</name>
        <dbReference type="ChEBI" id="CHEBI:59789"/>
    </ligand>
</feature>
<proteinExistence type="inferred from homology"/>
<dbReference type="InterPro" id="IPR020596">
    <property type="entry name" value="rRNA_Ade_Mease_Trfase_CS"/>
</dbReference>
<keyword evidence="2 7" id="KW-0698">rRNA processing</keyword>
<dbReference type="PANTHER" id="PTHR11727">
    <property type="entry name" value="DIMETHYLADENOSINE TRANSFERASE"/>
    <property type="match status" value="1"/>
</dbReference>
<dbReference type="Proteomes" id="UP001171111">
    <property type="component" value="Unassembled WGS sequence"/>
</dbReference>
<feature type="binding site" evidence="7 8">
    <location>
        <position position="12"/>
    </location>
    <ligand>
        <name>S-adenosyl-L-methionine</name>
        <dbReference type="ChEBI" id="CHEBI:59789"/>
    </ligand>
</feature>
<organism evidence="10 11">
    <name type="scientific">Campylobacter magnus</name>
    <dbReference type="NCBI Taxonomy" id="3026462"/>
    <lineage>
        <taxon>Bacteria</taxon>
        <taxon>Pseudomonadati</taxon>
        <taxon>Campylobacterota</taxon>
        <taxon>Epsilonproteobacteria</taxon>
        <taxon>Campylobacterales</taxon>
        <taxon>Campylobacteraceae</taxon>
        <taxon>Campylobacter</taxon>
    </lineage>
</organism>
<keyword evidence="5 7" id="KW-0949">S-adenosyl-L-methionine</keyword>
<protein>
    <recommendedName>
        <fullName evidence="7">Ribosomal RNA small subunit methyltransferase A</fullName>
        <ecNumber evidence="7">2.1.1.182</ecNumber>
    </recommendedName>
    <alternativeName>
        <fullName evidence="7">16S rRNA (adenine(1518)-N(6)/adenine(1519)-N(6))-dimethyltransferase</fullName>
    </alternativeName>
    <alternativeName>
        <fullName evidence="7">16S rRNA dimethyladenosine transferase</fullName>
    </alternativeName>
    <alternativeName>
        <fullName evidence="7">16S rRNA dimethylase</fullName>
    </alternativeName>
    <alternativeName>
        <fullName evidence="7">S-adenosylmethionine-6-N', N'-adenosyl(rRNA) dimethyltransferase</fullName>
    </alternativeName>
</protein>
<feature type="binding site" evidence="7 8">
    <location>
        <position position="85"/>
    </location>
    <ligand>
        <name>S-adenosyl-L-methionine</name>
        <dbReference type="ChEBI" id="CHEBI:59789"/>
    </ligand>
</feature>
<dbReference type="InterPro" id="IPR029063">
    <property type="entry name" value="SAM-dependent_MTases_sf"/>
</dbReference>
<dbReference type="PANTHER" id="PTHR11727:SF7">
    <property type="entry name" value="DIMETHYLADENOSINE TRANSFERASE-RELATED"/>
    <property type="match status" value="1"/>
</dbReference>
<evidence type="ECO:0000256" key="6">
    <source>
        <dbReference type="ARBA" id="ARBA00022884"/>
    </source>
</evidence>
<evidence type="ECO:0000313" key="11">
    <source>
        <dbReference type="Proteomes" id="UP001171111"/>
    </source>
</evidence>
<keyword evidence="4 7" id="KW-0808">Transferase</keyword>
<dbReference type="EMBL" id="JAULJQ010000008">
    <property type="protein sequence ID" value="MDO2409828.1"/>
    <property type="molecule type" value="Genomic_DNA"/>
</dbReference>
<comment type="catalytic activity">
    <reaction evidence="7">
        <text>adenosine(1518)/adenosine(1519) in 16S rRNA + 4 S-adenosyl-L-methionine = N(6)-dimethyladenosine(1518)/N(6)-dimethyladenosine(1519) in 16S rRNA + 4 S-adenosyl-L-homocysteine + 4 H(+)</text>
        <dbReference type="Rhea" id="RHEA:19609"/>
        <dbReference type="Rhea" id="RHEA-COMP:10232"/>
        <dbReference type="Rhea" id="RHEA-COMP:10233"/>
        <dbReference type="ChEBI" id="CHEBI:15378"/>
        <dbReference type="ChEBI" id="CHEBI:57856"/>
        <dbReference type="ChEBI" id="CHEBI:59789"/>
        <dbReference type="ChEBI" id="CHEBI:74411"/>
        <dbReference type="ChEBI" id="CHEBI:74493"/>
        <dbReference type="EC" id="2.1.1.182"/>
    </reaction>
</comment>
<name>A0ABT8TAR9_9BACT</name>
<feature type="binding site" evidence="7 8">
    <location>
        <position position="58"/>
    </location>
    <ligand>
        <name>S-adenosyl-L-methionine</name>
        <dbReference type="ChEBI" id="CHEBI:59789"/>
    </ligand>
</feature>
<dbReference type="SMART" id="SM00650">
    <property type="entry name" value="rADc"/>
    <property type="match status" value="1"/>
</dbReference>
<dbReference type="InterPro" id="IPR011530">
    <property type="entry name" value="rRNA_adenine_dimethylase"/>
</dbReference>
<dbReference type="NCBIfam" id="TIGR00755">
    <property type="entry name" value="ksgA"/>
    <property type="match status" value="1"/>
</dbReference>
<dbReference type="RefSeq" id="WP_302244608.1">
    <property type="nucleotide sequence ID" value="NZ_JAULJQ010000008.1"/>
</dbReference>
<comment type="subcellular location">
    <subcellularLocation>
        <location evidence="7">Cytoplasm</location>
    </subcellularLocation>
</comment>
<comment type="caution">
    <text evidence="10">The sequence shown here is derived from an EMBL/GenBank/DDBJ whole genome shotgun (WGS) entry which is preliminary data.</text>
</comment>
<dbReference type="PROSITE" id="PS01131">
    <property type="entry name" value="RRNA_A_DIMETH"/>
    <property type="match status" value="1"/>
</dbReference>
<dbReference type="InterPro" id="IPR001737">
    <property type="entry name" value="KsgA/Erm"/>
</dbReference>
<dbReference type="SUPFAM" id="SSF53335">
    <property type="entry name" value="S-adenosyl-L-methionine-dependent methyltransferases"/>
    <property type="match status" value="1"/>
</dbReference>
<evidence type="ECO:0000256" key="1">
    <source>
        <dbReference type="ARBA" id="ARBA00022490"/>
    </source>
</evidence>
<keyword evidence="6 7" id="KW-0694">RNA-binding</keyword>
<evidence type="ECO:0000256" key="2">
    <source>
        <dbReference type="ARBA" id="ARBA00022552"/>
    </source>
</evidence>
<comment type="similarity">
    <text evidence="7">Belongs to the class I-like SAM-binding methyltransferase superfamily. rRNA adenine N(6)-methyltransferase family. RsmA subfamily.</text>
</comment>
<keyword evidence="3 7" id="KW-0489">Methyltransferase</keyword>
<dbReference type="InterPro" id="IPR020598">
    <property type="entry name" value="rRNA_Ade_methylase_Trfase_N"/>
</dbReference>
<evidence type="ECO:0000256" key="4">
    <source>
        <dbReference type="ARBA" id="ARBA00022679"/>
    </source>
</evidence>
<sequence>MQIKAKKYFGQNFLKDESIKNKIIQSIPDSKKIVEIGPGLGDLTHGLLAKCEQLVCFEIDSDLIEHLKSRFSHELEDKMQLINADALKAWGELSKQPYFLAANLPYYVATNIILKALRDKNCSGFVVMIQREVAQKFCAKNAEQNSLSLLSCLYGECELLFDVGPECFEPAPKVTSSVIKLIKNKEPDCDIAGFESFLKSCFAAPRKTLAKNLLAIAQKERILRIFEQLGIKESIRAHELNLALFLKIFDEVRDAKRQ</sequence>
<dbReference type="PROSITE" id="PS51689">
    <property type="entry name" value="SAM_RNA_A_N6_MT"/>
    <property type="match status" value="1"/>
</dbReference>